<sequence length="293" mass="32505">MWYLELQCHNRHKSVDSQGNYKQRRKDGPLGVIHEMKIGPLLRKPVYMITDRPSCLTLLLAVKTEPEIWDFRSNTLWREYQFLSVPVLGIEWLRLPEPSPNTHSEEISTADSTTSSLFHLGFIVFGWQPAGKLSAVTGLGNVSPATSSSNNQSCNGAADRVGSNCENRLEGRNHVLLVDLITGYTYSLRGPGPAGIAEVPVRSGGLASGTHSQRNHGCGTSHTALESPVMLARDFWLNSRAEKLASALNQVFPEQKVQSTENYKYLAKTTVLRQNQFGSNLMTNNLAIRLRVD</sequence>
<name>A0A8E0S1B6_9TREM</name>
<dbReference type="EMBL" id="LUCM01003863">
    <property type="protein sequence ID" value="KAA0195218.1"/>
    <property type="molecule type" value="Genomic_DNA"/>
</dbReference>
<dbReference type="Proteomes" id="UP000728185">
    <property type="component" value="Unassembled WGS sequence"/>
</dbReference>
<proteinExistence type="predicted"/>
<dbReference type="OrthoDB" id="10576287at2759"/>
<keyword evidence="2" id="KW-1185">Reference proteome</keyword>
<protein>
    <submittedName>
        <fullName evidence="1">Uncharacterized protein</fullName>
    </submittedName>
</protein>
<evidence type="ECO:0000313" key="2">
    <source>
        <dbReference type="Proteomes" id="UP000728185"/>
    </source>
</evidence>
<organism evidence="1 2">
    <name type="scientific">Fasciolopsis buskii</name>
    <dbReference type="NCBI Taxonomy" id="27845"/>
    <lineage>
        <taxon>Eukaryota</taxon>
        <taxon>Metazoa</taxon>
        <taxon>Spiralia</taxon>
        <taxon>Lophotrochozoa</taxon>
        <taxon>Platyhelminthes</taxon>
        <taxon>Trematoda</taxon>
        <taxon>Digenea</taxon>
        <taxon>Plagiorchiida</taxon>
        <taxon>Echinostomata</taxon>
        <taxon>Echinostomatoidea</taxon>
        <taxon>Fasciolidae</taxon>
        <taxon>Fasciolopsis</taxon>
    </lineage>
</organism>
<gene>
    <name evidence="1" type="ORF">FBUS_04175</name>
</gene>
<dbReference type="AlphaFoldDB" id="A0A8E0S1B6"/>
<reference evidence="1" key="1">
    <citation type="submission" date="2019-05" db="EMBL/GenBank/DDBJ databases">
        <title>Annotation for the trematode Fasciolopsis buski.</title>
        <authorList>
            <person name="Choi Y.-J."/>
        </authorList>
    </citation>
    <scope>NUCLEOTIDE SEQUENCE</scope>
    <source>
        <strain evidence="1">HT</strain>
        <tissue evidence="1">Whole worm</tissue>
    </source>
</reference>
<accession>A0A8E0S1B6</accession>
<evidence type="ECO:0000313" key="1">
    <source>
        <dbReference type="EMBL" id="KAA0195218.1"/>
    </source>
</evidence>
<comment type="caution">
    <text evidence="1">The sequence shown here is derived from an EMBL/GenBank/DDBJ whole genome shotgun (WGS) entry which is preliminary data.</text>
</comment>